<evidence type="ECO:0000313" key="2">
    <source>
        <dbReference type="EMBL" id="MBI2877910.1"/>
    </source>
</evidence>
<reference evidence="2" key="1">
    <citation type="submission" date="2020-07" db="EMBL/GenBank/DDBJ databases">
        <title>Huge and variable diversity of episymbiotic CPR bacteria and DPANN archaea in groundwater ecosystems.</title>
        <authorList>
            <person name="He C.Y."/>
            <person name="Keren R."/>
            <person name="Whittaker M."/>
            <person name="Farag I.F."/>
            <person name="Doudna J."/>
            <person name="Cate J.H.D."/>
            <person name="Banfield J.F."/>
        </authorList>
    </citation>
    <scope>NUCLEOTIDE SEQUENCE</scope>
    <source>
        <strain evidence="2">NC_groundwater_672_Ag_B-0.1um_62_36</strain>
    </source>
</reference>
<sequence length="98" mass="11035">MRKRWAIGLAGLLGLSALLSDPAAAELGRNPAKNHPPKISNKYNEYKRVVKFFIHNDGQLDSKEREVLQRLEERFQISPEEASQIARDIAVSLGHSIK</sequence>
<feature type="signal peptide" evidence="1">
    <location>
        <begin position="1"/>
        <end position="25"/>
    </location>
</feature>
<name>A0A932CQY2_UNCTE</name>
<dbReference type="EMBL" id="JACPRF010000413">
    <property type="protein sequence ID" value="MBI2877910.1"/>
    <property type="molecule type" value="Genomic_DNA"/>
</dbReference>
<dbReference type="AlphaFoldDB" id="A0A932CQY2"/>
<evidence type="ECO:0000313" key="3">
    <source>
        <dbReference type="Proteomes" id="UP000769766"/>
    </source>
</evidence>
<keyword evidence="1" id="KW-0732">Signal</keyword>
<evidence type="ECO:0000256" key="1">
    <source>
        <dbReference type="SAM" id="SignalP"/>
    </source>
</evidence>
<protein>
    <recommendedName>
        <fullName evidence="4">Co-chaperone DjlA N-terminal domain-containing protein</fullName>
    </recommendedName>
</protein>
<comment type="caution">
    <text evidence="2">The sequence shown here is derived from an EMBL/GenBank/DDBJ whole genome shotgun (WGS) entry which is preliminary data.</text>
</comment>
<evidence type="ECO:0008006" key="4">
    <source>
        <dbReference type="Google" id="ProtNLM"/>
    </source>
</evidence>
<gene>
    <name evidence="2" type="ORF">HYY20_13625</name>
</gene>
<proteinExistence type="predicted"/>
<organism evidence="2 3">
    <name type="scientific">Tectimicrobiota bacterium</name>
    <dbReference type="NCBI Taxonomy" id="2528274"/>
    <lineage>
        <taxon>Bacteria</taxon>
        <taxon>Pseudomonadati</taxon>
        <taxon>Nitrospinota/Tectimicrobiota group</taxon>
        <taxon>Candidatus Tectimicrobiota</taxon>
    </lineage>
</organism>
<dbReference type="Proteomes" id="UP000769766">
    <property type="component" value="Unassembled WGS sequence"/>
</dbReference>
<feature type="chain" id="PRO_5037023204" description="Co-chaperone DjlA N-terminal domain-containing protein" evidence="1">
    <location>
        <begin position="26"/>
        <end position="98"/>
    </location>
</feature>
<accession>A0A932CQY2</accession>